<name>A0A481ZC85_9VIRU</name>
<gene>
    <name evidence="1" type="ORF">LCPAC404_02020</name>
</gene>
<dbReference type="EMBL" id="MK500597">
    <property type="protein sequence ID" value="QBK93498.1"/>
    <property type="molecule type" value="Genomic_DNA"/>
</dbReference>
<reference evidence="1" key="1">
    <citation type="journal article" date="2019" name="MBio">
        <title>Virus Genomes from Deep Sea Sediments Expand the Ocean Megavirome and Support Independent Origins of Viral Gigantism.</title>
        <authorList>
            <person name="Backstrom D."/>
            <person name="Yutin N."/>
            <person name="Jorgensen S.L."/>
            <person name="Dharamshi J."/>
            <person name="Homa F."/>
            <person name="Zaremba-Niedwiedzka K."/>
            <person name="Spang A."/>
            <person name="Wolf Y.I."/>
            <person name="Koonin E.V."/>
            <person name="Ettema T.J."/>
        </authorList>
    </citation>
    <scope>NUCLEOTIDE SEQUENCE</scope>
</reference>
<accession>A0A481ZC85</accession>
<proteinExistence type="predicted"/>
<evidence type="ECO:0000313" key="1">
    <source>
        <dbReference type="EMBL" id="QBK93498.1"/>
    </source>
</evidence>
<sequence length="540" mass="62681">MSSLSFIFSEQRRNNTKLYGAFQNKCTTPEFIALLNLALERNLIDKDKALIYSISGARVDSDLITIALPLRYGANSNVYVKTSPPGRKTTKTIHMLAYVLTRLDDKVDRSLISDIMMLLIRSGSRITDPLYEQTKIERGNPFQSSEQTVKNWIRVSYPWTTKLDKTTTLSNKINLLLDLRSNDDSDIRLIIKYRSLKTFKQRINNDDTIVNRSFRYSTIYYNRPVFEELALNMGYMPPYTVISQLFSERTTSETLNSELDSMVISAADAGSHVDIYQSNIRNVPNLLRTYEQPRWHKMCKYSCKRSVSSGAEVRQMAFQVGIDPDEELPELCRQLENIAQMDANEVISMLVERQKKIIELKSQSRCQNPDIYGQTIYSFASLEHYTDKGQMWCFPSNLFNELLEKRINPYTKKELNESFIRRLQRKKDHLESLGINLNEIVTIEKGVENINRDDIISNKRTDKIVLDMESRLMNRGFSPNSIKNLGNDKYERILSNLGSPTRISHHGYVTFLMTCSEILENNKNKENELVKEIDWELREH</sequence>
<organism evidence="1">
    <name type="scientific">Pithovirus LCPAC404</name>
    <dbReference type="NCBI Taxonomy" id="2506597"/>
    <lineage>
        <taxon>Viruses</taxon>
        <taxon>Pithoviruses</taxon>
    </lineage>
</organism>
<protein>
    <submittedName>
        <fullName evidence="1">Uncharacterized protein</fullName>
    </submittedName>
</protein>